<dbReference type="InterPro" id="IPR000245">
    <property type="entry name" value="ATPase_proteolipid_csu"/>
</dbReference>
<keyword evidence="12" id="KW-1185">Reference proteome</keyword>
<dbReference type="PANTHER" id="PTHR10263">
    <property type="entry name" value="V-TYPE PROTON ATPASE PROTEOLIPID SUBUNIT"/>
    <property type="match status" value="1"/>
</dbReference>
<proteinExistence type="inferred from homology"/>
<keyword evidence="3 9" id="KW-0813">Transport</keyword>
<feature type="transmembrane region" description="Helical" evidence="9">
    <location>
        <begin position="20"/>
        <end position="42"/>
    </location>
</feature>
<dbReference type="Gene3D" id="1.20.120.610">
    <property type="entry name" value="lithium bound rotor ring of v- atpase"/>
    <property type="match status" value="1"/>
</dbReference>
<protein>
    <recommendedName>
        <fullName evidence="9">V-type proton ATPase proteolipid subunit</fullName>
    </recommendedName>
</protein>
<dbReference type="GO" id="GO:0046961">
    <property type="term" value="F:proton-transporting ATPase activity, rotational mechanism"/>
    <property type="evidence" value="ECO:0007669"/>
    <property type="project" value="InterPro"/>
</dbReference>
<evidence type="ECO:0000256" key="3">
    <source>
        <dbReference type="ARBA" id="ARBA00022448"/>
    </source>
</evidence>
<dbReference type="CDD" id="cd18176">
    <property type="entry name" value="ATP-synt_Vo_c_ATP6C_rpt2"/>
    <property type="match status" value="1"/>
</dbReference>
<evidence type="ECO:0000259" key="10">
    <source>
        <dbReference type="Pfam" id="PF00137"/>
    </source>
</evidence>
<gene>
    <name evidence="11" type="ORF">KIPB_005541</name>
</gene>
<dbReference type="GO" id="GO:0005774">
    <property type="term" value="C:vacuolar membrane"/>
    <property type="evidence" value="ECO:0007669"/>
    <property type="project" value="UniProtKB-SubCell"/>
</dbReference>
<feature type="transmembrane region" description="Helical" evidence="9">
    <location>
        <begin position="136"/>
        <end position="163"/>
    </location>
</feature>
<reference evidence="11 12" key="1">
    <citation type="journal article" date="2018" name="PLoS ONE">
        <title>The draft genome of Kipferlia bialata reveals reductive genome evolution in fornicate parasites.</title>
        <authorList>
            <person name="Tanifuji G."/>
            <person name="Takabayashi S."/>
            <person name="Kume K."/>
            <person name="Takagi M."/>
            <person name="Nakayama T."/>
            <person name="Kamikawa R."/>
            <person name="Inagaki Y."/>
            <person name="Hashimoto T."/>
        </authorList>
    </citation>
    <scope>NUCLEOTIDE SEQUENCE [LARGE SCALE GENOMIC DNA]</scope>
    <source>
        <strain evidence="11">NY0173</strain>
    </source>
</reference>
<evidence type="ECO:0000256" key="4">
    <source>
        <dbReference type="ARBA" id="ARBA00022692"/>
    </source>
</evidence>
<dbReference type="CDD" id="cd18175">
    <property type="entry name" value="ATP-synt_Vo_c_ATP6C_rpt1"/>
    <property type="match status" value="1"/>
</dbReference>
<keyword evidence="4 9" id="KW-0812">Transmembrane</keyword>
<keyword evidence="5 9" id="KW-0375">Hydrogen ion transport</keyword>
<comment type="subcellular location">
    <subcellularLocation>
        <location evidence="1">Membrane</location>
        <topology evidence="1">Multi-pass membrane protein</topology>
    </subcellularLocation>
    <subcellularLocation>
        <location evidence="9">Vacuole membrane</location>
        <topology evidence="9">Multi-pass membrane protein</topology>
    </subcellularLocation>
</comment>
<dbReference type="FunFam" id="1.20.120.610:FF:000001">
    <property type="entry name" value="V-type proton ATPase proteolipid subunit"/>
    <property type="match status" value="1"/>
</dbReference>
<dbReference type="OrthoDB" id="1744869at2759"/>
<feature type="domain" description="V-ATPase proteolipid subunit C-like" evidence="10">
    <location>
        <begin position="24"/>
        <end position="82"/>
    </location>
</feature>
<dbReference type="Pfam" id="PF00137">
    <property type="entry name" value="ATP-synt_C"/>
    <property type="match status" value="2"/>
</dbReference>
<evidence type="ECO:0000256" key="1">
    <source>
        <dbReference type="ARBA" id="ARBA00004141"/>
    </source>
</evidence>
<dbReference type="InterPro" id="IPR002379">
    <property type="entry name" value="ATPase_proteolipid_c-like_dom"/>
</dbReference>
<evidence type="ECO:0000256" key="9">
    <source>
        <dbReference type="RuleBase" id="RU363060"/>
    </source>
</evidence>
<sequence length="173" mass="17614">MAGDDVLVTYTEMCPASSSFYAWMGIAAAMAFSCLGSAYGTAKAGVGVMSAGLIKPSAAMKNTLPVIMAGILGIYGLLTSIAIMANIGDMAVYPLYNSYAQLAAGLCTGFTSLSAGIALGVCGNAGVRAVARKPRLFVVMLLILVLGEALAIYGLIVSLILALKAIDPAVYCV</sequence>
<evidence type="ECO:0000256" key="2">
    <source>
        <dbReference type="ARBA" id="ARBA00007296"/>
    </source>
</evidence>
<keyword evidence="9" id="KW-0926">Vacuole</keyword>
<evidence type="ECO:0000256" key="7">
    <source>
        <dbReference type="ARBA" id="ARBA00023065"/>
    </source>
</evidence>
<organism evidence="11 12">
    <name type="scientific">Kipferlia bialata</name>
    <dbReference type="NCBI Taxonomy" id="797122"/>
    <lineage>
        <taxon>Eukaryota</taxon>
        <taxon>Metamonada</taxon>
        <taxon>Carpediemonas-like organisms</taxon>
        <taxon>Kipferlia</taxon>
    </lineage>
</organism>
<dbReference type="AlphaFoldDB" id="A0A9K3GJ48"/>
<keyword evidence="8 9" id="KW-0472">Membrane</keyword>
<dbReference type="InterPro" id="IPR011555">
    <property type="entry name" value="ATPase_proteolipid_su_C_euk"/>
</dbReference>
<comment type="caution">
    <text evidence="11">The sequence shown here is derived from an EMBL/GenBank/DDBJ whole genome shotgun (WGS) entry which is preliminary data.</text>
</comment>
<dbReference type="InterPro" id="IPR035921">
    <property type="entry name" value="F/V-ATP_Csub_sf"/>
</dbReference>
<feature type="domain" description="V-ATPase proteolipid subunit C-like" evidence="10">
    <location>
        <begin position="102"/>
        <end position="161"/>
    </location>
</feature>
<evidence type="ECO:0000256" key="8">
    <source>
        <dbReference type="ARBA" id="ARBA00023136"/>
    </source>
</evidence>
<dbReference type="GO" id="GO:0033179">
    <property type="term" value="C:proton-transporting V-type ATPase, V0 domain"/>
    <property type="evidence" value="ECO:0007669"/>
    <property type="project" value="InterPro"/>
</dbReference>
<comment type="similarity">
    <text evidence="2 9">Belongs to the V-ATPase proteolipid subunit family.</text>
</comment>
<feature type="transmembrane region" description="Helical" evidence="9">
    <location>
        <begin position="99"/>
        <end position="124"/>
    </location>
</feature>
<dbReference type="SUPFAM" id="SSF81333">
    <property type="entry name" value="F1F0 ATP synthase subunit C"/>
    <property type="match status" value="2"/>
</dbReference>
<evidence type="ECO:0000313" key="11">
    <source>
        <dbReference type="EMBL" id="GIQ84101.1"/>
    </source>
</evidence>
<dbReference type="Proteomes" id="UP000265618">
    <property type="component" value="Unassembled WGS sequence"/>
</dbReference>
<keyword evidence="7 9" id="KW-0406">Ion transport</keyword>
<name>A0A9K3GJ48_9EUKA</name>
<feature type="transmembrane region" description="Helical" evidence="9">
    <location>
        <begin position="63"/>
        <end position="87"/>
    </location>
</feature>
<accession>A0A9K3GJ48</accession>
<evidence type="ECO:0000313" key="12">
    <source>
        <dbReference type="Proteomes" id="UP000265618"/>
    </source>
</evidence>
<evidence type="ECO:0000256" key="5">
    <source>
        <dbReference type="ARBA" id="ARBA00022781"/>
    </source>
</evidence>
<dbReference type="NCBIfam" id="TIGR01100">
    <property type="entry name" value="V_ATP_synt_C"/>
    <property type="match status" value="1"/>
</dbReference>
<evidence type="ECO:0000256" key="6">
    <source>
        <dbReference type="ARBA" id="ARBA00022989"/>
    </source>
</evidence>
<keyword evidence="6 9" id="KW-1133">Transmembrane helix</keyword>
<dbReference type="PRINTS" id="PR00122">
    <property type="entry name" value="VACATPASE"/>
</dbReference>
<dbReference type="EMBL" id="BDIP01001307">
    <property type="protein sequence ID" value="GIQ84101.1"/>
    <property type="molecule type" value="Genomic_DNA"/>
</dbReference>